<comment type="catalytic activity">
    <reaction evidence="9">
        <text>S-methyl-5'-thioadenosine + phosphate = 5-(methylsulfanyl)-alpha-D-ribose 1-phosphate + adenine</text>
        <dbReference type="Rhea" id="RHEA:11852"/>
        <dbReference type="ChEBI" id="CHEBI:16708"/>
        <dbReference type="ChEBI" id="CHEBI:17509"/>
        <dbReference type="ChEBI" id="CHEBI:43474"/>
        <dbReference type="ChEBI" id="CHEBI:58533"/>
        <dbReference type="EC" id="2.4.2.28"/>
    </reaction>
    <physiologicalReaction direction="left-to-right" evidence="9">
        <dbReference type="Rhea" id="RHEA:11853"/>
    </physiologicalReaction>
</comment>
<evidence type="ECO:0000256" key="4">
    <source>
        <dbReference type="ARBA" id="ARBA00022723"/>
    </source>
</evidence>
<evidence type="ECO:0000256" key="5">
    <source>
        <dbReference type="ARBA" id="ARBA00022801"/>
    </source>
</evidence>
<keyword evidence="4" id="KW-0479">Metal-binding</keyword>
<dbReference type="InterPro" id="IPR003730">
    <property type="entry name" value="Cu_polyphenol_OxRdtase"/>
</dbReference>
<dbReference type="Pfam" id="PF02578">
    <property type="entry name" value="Cu-oxidase_4"/>
    <property type="match status" value="1"/>
</dbReference>
<dbReference type="PANTHER" id="PTHR30616:SF2">
    <property type="entry name" value="PURINE NUCLEOSIDE PHOSPHORYLASE LACC1"/>
    <property type="match status" value="1"/>
</dbReference>
<comment type="catalytic activity">
    <reaction evidence="7">
        <text>adenosine + H2O + H(+) = inosine + NH4(+)</text>
        <dbReference type="Rhea" id="RHEA:24408"/>
        <dbReference type="ChEBI" id="CHEBI:15377"/>
        <dbReference type="ChEBI" id="CHEBI:15378"/>
        <dbReference type="ChEBI" id="CHEBI:16335"/>
        <dbReference type="ChEBI" id="CHEBI:17596"/>
        <dbReference type="ChEBI" id="CHEBI:28938"/>
        <dbReference type="EC" id="3.5.4.4"/>
    </reaction>
    <physiologicalReaction direction="left-to-right" evidence="7">
        <dbReference type="Rhea" id="RHEA:24409"/>
    </physiologicalReaction>
</comment>
<keyword evidence="5" id="KW-0378">Hydrolase</keyword>
<dbReference type="Gene3D" id="3.60.140.10">
    <property type="entry name" value="CNF1/YfiH-like putative cysteine hydrolases"/>
    <property type="match status" value="1"/>
</dbReference>
<evidence type="ECO:0000256" key="8">
    <source>
        <dbReference type="ARBA" id="ARBA00048968"/>
    </source>
</evidence>
<reference evidence="11" key="1">
    <citation type="journal article" date="2014" name="Int. J. Syst. Evol. Microbiol.">
        <title>Complete genome sequence of Corynebacterium casei LMG S-19264T (=DSM 44701T), isolated from a smear-ripened cheese.</title>
        <authorList>
            <consortium name="US DOE Joint Genome Institute (JGI-PGF)"/>
            <person name="Walter F."/>
            <person name="Albersmeier A."/>
            <person name="Kalinowski J."/>
            <person name="Ruckert C."/>
        </authorList>
    </citation>
    <scope>NUCLEOTIDE SEQUENCE</scope>
    <source>
        <strain evidence="11">CGMCC 1.15425</strain>
    </source>
</reference>
<comment type="catalytic activity">
    <reaction evidence="1">
        <text>inosine + phosphate = alpha-D-ribose 1-phosphate + hypoxanthine</text>
        <dbReference type="Rhea" id="RHEA:27646"/>
        <dbReference type="ChEBI" id="CHEBI:17368"/>
        <dbReference type="ChEBI" id="CHEBI:17596"/>
        <dbReference type="ChEBI" id="CHEBI:43474"/>
        <dbReference type="ChEBI" id="CHEBI:57720"/>
        <dbReference type="EC" id="2.4.2.1"/>
    </reaction>
    <physiologicalReaction direction="left-to-right" evidence="1">
        <dbReference type="Rhea" id="RHEA:27647"/>
    </physiologicalReaction>
</comment>
<keyword evidence="12" id="KW-1185">Reference proteome</keyword>
<dbReference type="EMBL" id="BMIY01000011">
    <property type="protein sequence ID" value="GFZ81509.1"/>
    <property type="molecule type" value="Genomic_DNA"/>
</dbReference>
<evidence type="ECO:0000256" key="1">
    <source>
        <dbReference type="ARBA" id="ARBA00000553"/>
    </source>
</evidence>
<dbReference type="SUPFAM" id="SSF64438">
    <property type="entry name" value="CNF1/YfiH-like putative cysteine hydrolases"/>
    <property type="match status" value="1"/>
</dbReference>
<evidence type="ECO:0000256" key="6">
    <source>
        <dbReference type="ARBA" id="ARBA00022833"/>
    </source>
</evidence>
<dbReference type="GO" id="GO:0005507">
    <property type="term" value="F:copper ion binding"/>
    <property type="evidence" value="ECO:0007669"/>
    <property type="project" value="TreeGrafter"/>
</dbReference>
<gene>
    <name evidence="11" type="ORF">GCM10011403_26030</name>
</gene>
<dbReference type="InterPro" id="IPR038371">
    <property type="entry name" value="Cu_polyphenol_OxRdtase_sf"/>
</dbReference>
<dbReference type="GO" id="GO:0016787">
    <property type="term" value="F:hydrolase activity"/>
    <property type="evidence" value="ECO:0007669"/>
    <property type="project" value="UniProtKB-KW"/>
</dbReference>
<dbReference type="CDD" id="cd16833">
    <property type="entry name" value="YfiH"/>
    <property type="match status" value="1"/>
</dbReference>
<keyword evidence="3" id="KW-0808">Transferase</keyword>
<dbReference type="PANTHER" id="PTHR30616">
    <property type="entry name" value="UNCHARACTERIZED PROTEIN YFIH"/>
    <property type="match status" value="1"/>
</dbReference>
<comment type="caution">
    <text evidence="11">The sequence shown here is derived from an EMBL/GenBank/DDBJ whole genome shotgun (WGS) entry which is preliminary data.</text>
</comment>
<evidence type="ECO:0000256" key="10">
    <source>
        <dbReference type="RuleBase" id="RU361274"/>
    </source>
</evidence>
<comment type="catalytic activity">
    <reaction evidence="8">
        <text>adenosine + phosphate = alpha-D-ribose 1-phosphate + adenine</text>
        <dbReference type="Rhea" id="RHEA:27642"/>
        <dbReference type="ChEBI" id="CHEBI:16335"/>
        <dbReference type="ChEBI" id="CHEBI:16708"/>
        <dbReference type="ChEBI" id="CHEBI:43474"/>
        <dbReference type="ChEBI" id="CHEBI:57720"/>
        <dbReference type="EC" id="2.4.2.1"/>
    </reaction>
    <physiologicalReaction direction="left-to-right" evidence="8">
        <dbReference type="Rhea" id="RHEA:27643"/>
    </physiologicalReaction>
</comment>
<evidence type="ECO:0000256" key="7">
    <source>
        <dbReference type="ARBA" id="ARBA00047989"/>
    </source>
</evidence>
<evidence type="ECO:0000313" key="11">
    <source>
        <dbReference type="EMBL" id="GFZ81509.1"/>
    </source>
</evidence>
<evidence type="ECO:0000256" key="2">
    <source>
        <dbReference type="ARBA" id="ARBA00007353"/>
    </source>
</evidence>
<dbReference type="InterPro" id="IPR011324">
    <property type="entry name" value="Cytotoxic_necrot_fac-like_cat"/>
</dbReference>
<dbReference type="GO" id="GO:0017061">
    <property type="term" value="F:S-methyl-5-thioadenosine phosphorylase activity"/>
    <property type="evidence" value="ECO:0007669"/>
    <property type="project" value="UniProtKB-EC"/>
</dbReference>
<organism evidence="11 12">
    <name type="scientific">Pseudohongiella nitratireducens</name>
    <dbReference type="NCBI Taxonomy" id="1768907"/>
    <lineage>
        <taxon>Bacteria</taxon>
        <taxon>Pseudomonadati</taxon>
        <taxon>Pseudomonadota</taxon>
        <taxon>Gammaproteobacteria</taxon>
        <taxon>Pseudomonadales</taxon>
        <taxon>Pseudohongiellaceae</taxon>
        <taxon>Pseudohongiella</taxon>
    </lineage>
</organism>
<dbReference type="AlphaFoldDB" id="A0A916QND5"/>
<dbReference type="NCBIfam" id="TIGR00726">
    <property type="entry name" value="peptidoglycan editing factor PgeF"/>
    <property type="match status" value="1"/>
</dbReference>
<dbReference type="Proteomes" id="UP000627715">
    <property type="component" value="Unassembled WGS sequence"/>
</dbReference>
<proteinExistence type="inferred from homology"/>
<dbReference type="RefSeq" id="WP_068811331.1">
    <property type="nucleotide sequence ID" value="NZ_BMIY01000011.1"/>
</dbReference>
<evidence type="ECO:0000256" key="3">
    <source>
        <dbReference type="ARBA" id="ARBA00022679"/>
    </source>
</evidence>
<keyword evidence="6" id="KW-0862">Zinc</keyword>
<protein>
    <recommendedName>
        <fullName evidence="10">Purine nucleoside phosphorylase</fullName>
    </recommendedName>
</protein>
<sequence length="272" mass="29702">MNLVRHPGSKLEVLSPDWHLPAGVSAMVTTRKGGVSQSGYGSLNLGTHVGDEPANVRRNRDRLRRWLPDAVTIQWLKQVHGTKVARSRQRRLAPGFRLGVYTADACSVTQPNIAATVLTADCLPVLFAAEDGQQVAAAHAGWRGLLAGVLEETVLTFKRSPASITCWLGPAIGPCHFEVGGEVRAAFLAFEQARARDPEPVAACFRLTRESPTAKYLMDIYAVARLRLHYAGVKTVSGGNFCTVCDREYWFSYRRDGAVSGRMASLIYCSNS</sequence>
<evidence type="ECO:0000313" key="12">
    <source>
        <dbReference type="Proteomes" id="UP000627715"/>
    </source>
</evidence>
<reference evidence="11" key="2">
    <citation type="submission" date="2020-09" db="EMBL/GenBank/DDBJ databases">
        <authorList>
            <person name="Sun Q."/>
            <person name="Zhou Y."/>
        </authorList>
    </citation>
    <scope>NUCLEOTIDE SEQUENCE</scope>
    <source>
        <strain evidence="11">CGMCC 1.15425</strain>
    </source>
</reference>
<dbReference type="OrthoDB" id="4279at2"/>
<accession>A0A916QND5</accession>
<comment type="similarity">
    <text evidence="2 10">Belongs to the purine nucleoside phosphorylase YfiH/LACC1 family.</text>
</comment>
<evidence type="ECO:0000256" key="9">
    <source>
        <dbReference type="ARBA" id="ARBA00049893"/>
    </source>
</evidence>
<name>A0A916QND5_9GAMM</name>